<dbReference type="GO" id="GO:0008168">
    <property type="term" value="F:methyltransferase activity"/>
    <property type="evidence" value="ECO:0007669"/>
    <property type="project" value="UniProtKB-KW"/>
</dbReference>
<comment type="caution">
    <text evidence="1">The sequence shown here is derived from an EMBL/GenBank/DDBJ whole genome shotgun (WGS) entry which is preliminary data.</text>
</comment>
<dbReference type="GO" id="GO:0032259">
    <property type="term" value="P:methylation"/>
    <property type="evidence" value="ECO:0007669"/>
    <property type="project" value="UniProtKB-KW"/>
</dbReference>
<dbReference type="PANTHER" id="PTHR40036:SF1">
    <property type="entry name" value="MACROCIN O-METHYLTRANSFERASE"/>
    <property type="match status" value="1"/>
</dbReference>
<dbReference type="AlphaFoldDB" id="A0A0M0LS48"/>
<dbReference type="Pfam" id="PF05711">
    <property type="entry name" value="TylF"/>
    <property type="match status" value="1"/>
</dbReference>
<evidence type="ECO:0000313" key="1">
    <source>
        <dbReference type="EMBL" id="KOO53553.1"/>
    </source>
</evidence>
<organism evidence="1 2">
    <name type="scientific">Chrysochromulina tobinii</name>
    <dbReference type="NCBI Taxonomy" id="1460289"/>
    <lineage>
        <taxon>Eukaryota</taxon>
        <taxon>Haptista</taxon>
        <taxon>Haptophyta</taxon>
        <taxon>Prymnesiophyceae</taxon>
        <taxon>Prymnesiales</taxon>
        <taxon>Chrysochromulinaceae</taxon>
        <taxon>Chrysochromulina</taxon>
    </lineage>
</organism>
<evidence type="ECO:0000313" key="2">
    <source>
        <dbReference type="Proteomes" id="UP000037460"/>
    </source>
</evidence>
<proteinExistence type="predicted"/>
<dbReference type="InterPro" id="IPR008884">
    <property type="entry name" value="TylF_MeTrfase"/>
</dbReference>
<reference evidence="2" key="1">
    <citation type="journal article" date="2015" name="PLoS Genet.">
        <title>Genome Sequence and Transcriptome Analyses of Chrysochromulina tobin: Metabolic Tools for Enhanced Algal Fitness in the Prominent Order Prymnesiales (Haptophyceae).</title>
        <authorList>
            <person name="Hovde B.T."/>
            <person name="Deodato C.R."/>
            <person name="Hunsperger H.M."/>
            <person name="Ryken S.A."/>
            <person name="Yost W."/>
            <person name="Jha R.K."/>
            <person name="Patterson J."/>
            <person name="Monnat R.J. Jr."/>
            <person name="Barlow S.B."/>
            <person name="Starkenburg S.R."/>
            <person name="Cattolico R.A."/>
        </authorList>
    </citation>
    <scope>NUCLEOTIDE SEQUENCE</scope>
    <source>
        <strain evidence="2">CCMP291</strain>
    </source>
</reference>
<keyword evidence="1" id="KW-0808">Transferase</keyword>
<name>A0A0M0LS48_9EUKA</name>
<sequence length="175" mass="19540">MEGEASRNRRRALQVLMADLKDQTDCTGRDLYTFGVYTGASIKFWLDRFASLKVATGQMWGFDSFEGLPEEAPGVALEGDEWKPGGFSAADQFGVYTFGEVRRRIEDFLGPSHAAKTRLVKGFFLDVLTQSLVNERRMQPALLIDIDVDLYLSAVQCLDWCFAQGIIVPGTVVRC</sequence>
<dbReference type="Gene3D" id="3.40.50.150">
    <property type="entry name" value="Vaccinia Virus protein VP39"/>
    <property type="match status" value="1"/>
</dbReference>
<dbReference type="PANTHER" id="PTHR40036">
    <property type="entry name" value="MACROCIN O-METHYLTRANSFERASE"/>
    <property type="match status" value="1"/>
</dbReference>
<gene>
    <name evidence="1" type="ORF">Ctob_016214</name>
</gene>
<dbReference type="InterPro" id="IPR029063">
    <property type="entry name" value="SAM-dependent_MTases_sf"/>
</dbReference>
<dbReference type="Proteomes" id="UP000037460">
    <property type="component" value="Unassembled WGS sequence"/>
</dbReference>
<accession>A0A0M0LS48</accession>
<dbReference type="EMBL" id="JWZX01000180">
    <property type="protein sequence ID" value="KOO53553.1"/>
    <property type="molecule type" value="Genomic_DNA"/>
</dbReference>
<dbReference type="OrthoDB" id="10265168at2759"/>
<keyword evidence="1" id="KW-0489">Methyltransferase</keyword>
<protein>
    <submittedName>
        <fullName evidence="1">Macrocin-O-methyltransferase (TylF)</fullName>
    </submittedName>
</protein>
<keyword evidence="2" id="KW-1185">Reference proteome</keyword>